<feature type="transmembrane region" description="Helical" evidence="8">
    <location>
        <begin position="202"/>
        <end position="220"/>
    </location>
</feature>
<dbReference type="AlphaFoldDB" id="A0A1D8G196"/>
<evidence type="ECO:0000256" key="6">
    <source>
        <dbReference type="ARBA" id="ARBA00023136"/>
    </source>
</evidence>
<feature type="transmembrane region" description="Helical" evidence="8">
    <location>
        <begin position="273"/>
        <end position="291"/>
    </location>
</feature>
<dbReference type="Pfam" id="PF09594">
    <property type="entry name" value="GT87"/>
    <property type="match status" value="1"/>
</dbReference>
<dbReference type="EMBL" id="CP017316">
    <property type="protein sequence ID" value="AOT59166.1"/>
    <property type="molecule type" value="Genomic_DNA"/>
</dbReference>
<evidence type="ECO:0008006" key="11">
    <source>
        <dbReference type="Google" id="ProtNLM"/>
    </source>
</evidence>
<evidence type="ECO:0000256" key="7">
    <source>
        <dbReference type="ARBA" id="ARBA00024033"/>
    </source>
</evidence>
<name>A0A1D8G196_9ACTN</name>
<keyword evidence="10" id="KW-1185">Reference proteome</keyword>
<evidence type="ECO:0000256" key="8">
    <source>
        <dbReference type="SAM" id="Phobius"/>
    </source>
</evidence>
<reference evidence="9 10" key="1">
    <citation type="submission" date="2016-09" db="EMBL/GenBank/DDBJ databases">
        <title>Streptomyces rubrolavendulae MJM4426 Genome sequencing and assembly.</title>
        <authorList>
            <person name="Kim J.-G."/>
        </authorList>
    </citation>
    <scope>NUCLEOTIDE SEQUENCE [LARGE SCALE GENOMIC DNA]</scope>
    <source>
        <strain evidence="9 10">MJM4426</strain>
    </source>
</reference>
<keyword evidence="3" id="KW-0808">Transferase</keyword>
<accession>A0A1D8G196</accession>
<dbReference type="GO" id="GO:0005886">
    <property type="term" value="C:plasma membrane"/>
    <property type="evidence" value="ECO:0007669"/>
    <property type="project" value="UniProtKB-SubCell"/>
</dbReference>
<feature type="transmembrane region" description="Helical" evidence="8">
    <location>
        <begin position="372"/>
        <end position="394"/>
    </location>
</feature>
<evidence type="ECO:0000256" key="2">
    <source>
        <dbReference type="ARBA" id="ARBA00022475"/>
    </source>
</evidence>
<evidence type="ECO:0000256" key="4">
    <source>
        <dbReference type="ARBA" id="ARBA00022692"/>
    </source>
</evidence>
<comment type="subcellular location">
    <subcellularLocation>
        <location evidence="1">Cell membrane</location>
        <topology evidence="1">Multi-pass membrane protein</topology>
    </subcellularLocation>
</comment>
<evidence type="ECO:0000256" key="3">
    <source>
        <dbReference type="ARBA" id="ARBA00022679"/>
    </source>
</evidence>
<sequence>MTKHRLSPSQTFSRRRLRIRERRRPELLPLLAVWAVSRAALLWLLTHDTLGIGQVGQEVHVLYRHWYERIAGGDLPGDETTWQYPPGAALVLLAPGAVPGLTYFQAFVALALLADLAVVLALARAGGDGAWYWTGGLPLLLHTPLARYDLPVTALAVAALLALYAGRARLGGALAGLGALAKGWPLLTLTGTAPGPGTRRSWWSAVATALGGAAALAVAFPHTLDFLRHQGGRGVQVESVGGTLLSLAHLAGWRGQVVYRYGAYEFTGPFTDAVAAGSLLCTGAAVLWLVVWRVRSPHRSRATPLDAALAAVLLVTVTSRVISPQYLVWLLGLAAVCLTARDTTQRPVALLLLPAAVLTSFAYPLLYGEVLAVSPLGCLLMLARNGLLVAAALLSGRLLWAESAPGVLRVPRSTARGVAREAAAKSAAPVP</sequence>
<evidence type="ECO:0000256" key="1">
    <source>
        <dbReference type="ARBA" id="ARBA00004651"/>
    </source>
</evidence>
<evidence type="ECO:0000313" key="9">
    <source>
        <dbReference type="EMBL" id="AOT59166.1"/>
    </source>
</evidence>
<dbReference type="STRING" id="285473.A4G23_01999"/>
<protein>
    <recommendedName>
        <fullName evidence="11">DUF2029 domain-containing protein</fullName>
    </recommendedName>
</protein>
<dbReference type="KEGG" id="srn:A4G23_01999"/>
<comment type="similarity">
    <text evidence="7">Belongs to the glycosyltransferase 87 family.</text>
</comment>
<dbReference type="InterPro" id="IPR018584">
    <property type="entry name" value="GT87"/>
</dbReference>
<dbReference type="OrthoDB" id="4099703at2"/>
<keyword evidence="4 8" id="KW-0812">Transmembrane</keyword>
<dbReference type="PATRIC" id="fig|285473.5.peg.2079"/>
<feature type="transmembrane region" description="Helical" evidence="8">
    <location>
        <begin position="103"/>
        <end position="123"/>
    </location>
</feature>
<dbReference type="GeneID" id="91403552"/>
<gene>
    <name evidence="9" type="ORF">A4G23_01999</name>
</gene>
<evidence type="ECO:0000256" key="5">
    <source>
        <dbReference type="ARBA" id="ARBA00022989"/>
    </source>
</evidence>
<dbReference type="RefSeq" id="WP_085921254.1">
    <property type="nucleotide sequence ID" value="NZ_CP017316.1"/>
</dbReference>
<feature type="transmembrane region" description="Helical" evidence="8">
    <location>
        <begin position="348"/>
        <end position="366"/>
    </location>
</feature>
<dbReference type="GO" id="GO:0016758">
    <property type="term" value="F:hexosyltransferase activity"/>
    <property type="evidence" value="ECO:0007669"/>
    <property type="project" value="InterPro"/>
</dbReference>
<keyword evidence="5 8" id="KW-1133">Transmembrane helix</keyword>
<keyword evidence="6 8" id="KW-0472">Membrane</keyword>
<evidence type="ECO:0000313" key="10">
    <source>
        <dbReference type="Proteomes" id="UP000095349"/>
    </source>
</evidence>
<keyword evidence="2" id="KW-1003">Cell membrane</keyword>
<organism evidence="9 10">
    <name type="scientific">Streptomyces rubrolavendulae</name>
    <dbReference type="NCBI Taxonomy" id="285473"/>
    <lineage>
        <taxon>Bacteria</taxon>
        <taxon>Bacillati</taxon>
        <taxon>Actinomycetota</taxon>
        <taxon>Actinomycetes</taxon>
        <taxon>Kitasatosporales</taxon>
        <taxon>Streptomycetaceae</taxon>
        <taxon>Streptomyces</taxon>
    </lineage>
</organism>
<dbReference type="Proteomes" id="UP000095349">
    <property type="component" value="Chromosome"/>
</dbReference>
<proteinExistence type="inferred from homology"/>